<dbReference type="EMBL" id="JACXAC010000002">
    <property type="protein sequence ID" value="MBD2721606.1"/>
    <property type="molecule type" value="Genomic_DNA"/>
</dbReference>
<evidence type="ECO:0000313" key="2">
    <source>
        <dbReference type="EMBL" id="MBD2721606.1"/>
    </source>
</evidence>
<dbReference type="RefSeq" id="WP_190922881.1">
    <property type="nucleotide sequence ID" value="NZ_JACXAC010000002.1"/>
</dbReference>
<dbReference type="InterPro" id="IPR015943">
    <property type="entry name" value="WD40/YVTN_repeat-like_dom_sf"/>
</dbReference>
<sequence>MIKQLLLLALVGITSESATAQWTNIGPGGQSLSSISFYNANTGYTCGSAGSLYRTRDGGATWTLLPNFTTSGLLNRLRSVAMADATSVLVIWETPSQTQPTASYLSMNSGGLFNLQDYGSYNNMTFRTPNIALQVGGAGTLRYSTTGGFPWQIVPSGTQQTLRDCDCPTPIDCFVAGDNGTVRKNVSGNLFTWQALNSTTSAQLNGIFFDSPTRGYIVGNGGTALRTVDGGVTWIPLNLGTTVNLNDVRFLDSDVGFIAGDFGTVFATTDRGVTWRREATNTFENLNCITSVGNAAIANSTWIAGDGGTVLKRSAVTLGNRSTAATRAWEVYPNPFSTSLSIDVPNTAAQRIELVIVDAVGRTVFTRELSGLAGQKGTAVALPTTLSEGVYVAQLKLDGQLAQTHQLMRRPN</sequence>
<organism evidence="2 3">
    <name type="scientific">Hymenobacter armeniacus</name>
    <dbReference type="NCBI Taxonomy" id="2771358"/>
    <lineage>
        <taxon>Bacteria</taxon>
        <taxon>Pseudomonadati</taxon>
        <taxon>Bacteroidota</taxon>
        <taxon>Cytophagia</taxon>
        <taxon>Cytophagales</taxon>
        <taxon>Hymenobacteraceae</taxon>
        <taxon>Hymenobacter</taxon>
    </lineage>
</organism>
<dbReference type="PANTHER" id="PTHR47199">
    <property type="entry name" value="PHOTOSYSTEM II STABILITY/ASSEMBLY FACTOR HCF136, CHLOROPLASTIC"/>
    <property type="match status" value="1"/>
</dbReference>
<dbReference type="NCBIfam" id="TIGR04183">
    <property type="entry name" value="Por_Secre_tail"/>
    <property type="match status" value="1"/>
</dbReference>
<keyword evidence="3" id="KW-1185">Reference proteome</keyword>
<proteinExistence type="predicted"/>
<accession>A0ABR8JS19</accession>
<dbReference type="PANTHER" id="PTHR47199:SF2">
    <property type="entry name" value="PHOTOSYSTEM II STABILITY_ASSEMBLY FACTOR HCF136, CHLOROPLASTIC"/>
    <property type="match status" value="1"/>
</dbReference>
<evidence type="ECO:0000256" key="1">
    <source>
        <dbReference type="SAM" id="SignalP"/>
    </source>
</evidence>
<keyword evidence="1" id="KW-0732">Signal</keyword>
<dbReference type="InterPro" id="IPR026444">
    <property type="entry name" value="Secre_tail"/>
</dbReference>
<gene>
    <name evidence="2" type="ORF">IC234_05655</name>
</gene>
<dbReference type="SUPFAM" id="SSF110296">
    <property type="entry name" value="Oligoxyloglucan reducing end-specific cellobiohydrolase"/>
    <property type="match status" value="1"/>
</dbReference>
<dbReference type="Gene3D" id="2.130.10.10">
    <property type="entry name" value="YVTN repeat-like/Quinoprotein amine dehydrogenase"/>
    <property type="match status" value="1"/>
</dbReference>
<feature type="chain" id="PRO_5046226094" evidence="1">
    <location>
        <begin position="21"/>
        <end position="412"/>
    </location>
</feature>
<feature type="signal peptide" evidence="1">
    <location>
        <begin position="1"/>
        <end position="20"/>
    </location>
</feature>
<reference evidence="2 3" key="1">
    <citation type="submission" date="2020-09" db="EMBL/GenBank/DDBJ databases">
        <authorList>
            <person name="Kim M.K."/>
        </authorList>
    </citation>
    <scope>NUCLEOTIDE SEQUENCE [LARGE SCALE GENOMIC DNA]</scope>
    <source>
        <strain evidence="2 3">BT189</strain>
    </source>
</reference>
<dbReference type="Proteomes" id="UP000606003">
    <property type="component" value="Unassembled WGS sequence"/>
</dbReference>
<protein>
    <submittedName>
        <fullName evidence="2">T9SS type A sorting domain-containing protein</fullName>
    </submittedName>
</protein>
<evidence type="ECO:0000313" key="3">
    <source>
        <dbReference type="Proteomes" id="UP000606003"/>
    </source>
</evidence>
<comment type="caution">
    <text evidence="2">The sequence shown here is derived from an EMBL/GenBank/DDBJ whole genome shotgun (WGS) entry which is preliminary data.</text>
</comment>
<name>A0ABR8JS19_9BACT</name>